<accession>A0A286TTW4</accession>
<proteinExistence type="predicted"/>
<keyword evidence="2" id="KW-1185">Reference proteome</keyword>
<reference evidence="2" key="1">
    <citation type="journal article" date="2017" name="Environ. Microbiol. Rep.">
        <title>Genetic Diversity of Marine Anaerobic Ammonium-Oxidizing Bacteria as Revealed by Genomic and Proteomic Analyses of 'Candidatus Scalindua japonica'.</title>
        <authorList>
            <person name="Oshiki M."/>
            <person name="Mizuto K."/>
            <person name="Kimura Z."/>
            <person name="Kindaichi T."/>
            <person name="Satoh H."/>
            <person name="Okabe S."/>
        </authorList>
    </citation>
    <scope>NUCLEOTIDE SEQUENCE [LARGE SCALE GENOMIC DNA]</scope>
    <source>
        <strain evidence="2">husup-a2</strain>
    </source>
</reference>
<name>A0A286TTW4_9BACT</name>
<evidence type="ECO:0000313" key="2">
    <source>
        <dbReference type="Proteomes" id="UP000218542"/>
    </source>
</evidence>
<gene>
    <name evidence="1" type="ORF">SCALIN_C02_0011</name>
</gene>
<dbReference type="AlphaFoldDB" id="A0A286TTW4"/>
<comment type="caution">
    <text evidence="1">The sequence shown here is derived from an EMBL/GenBank/DDBJ whole genome shotgun (WGS) entry which is preliminary data.</text>
</comment>
<sequence>MAGFNLFEIHAEVHTGKKKPAISFYYADNLPPTFFDFYNYAIKRIRTDDLAVFRKKSKKQAQNHKEGSNVMGTGESDDVVDKLIQDYYKDGLPEESKMQFCKAMALIAAKDAVFGSIRKAGERLFKKEEVKGQKLNGLLDSFSDLITKASDEIEYLRLIMDEEDIYEIWFGITKMPGPDRNKYQYGQVGLVKGERFSRIFRPWNRKFRREMRNSLITVIESKNDYFTSDEDVSEKEWKSRMIDEKKKEHPYFLGLFFKLVINKKSAEFITQLAVGLPPYEMEIDEDGSLENTQVIIEKLGIPTPVSENTRSKAPIALIDFTINTEIMKDNLAIPVHFKFGHIGKFKNGLLETGKSPLLLRILDGLIFKHNLRICDSIPRLMGHHKKLSALKVDINIRELEFYFIPQELKNQLKNYGLINKKELLAKEKSKPDIILPSLDTIEERRVSSNRVDPTSVLKLFSSNLILNLGLGFHPFKRLIPLSGKMGDADIKFIDSINEMIKEKVGGPSKEDWQEMIQKVIPDLDAHEAGGKK</sequence>
<protein>
    <submittedName>
        <fullName evidence="1">Glutamate racemase</fullName>
    </submittedName>
</protein>
<evidence type="ECO:0000313" key="1">
    <source>
        <dbReference type="EMBL" id="GAX59332.1"/>
    </source>
</evidence>
<organism evidence="1 2">
    <name type="scientific">Candidatus Scalindua japonica</name>
    <dbReference type="NCBI Taxonomy" id="1284222"/>
    <lineage>
        <taxon>Bacteria</taxon>
        <taxon>Pseudomonadati</taxon>
        <taxon>Planctomycetota</taxon>
        <taxon>Candidatus Brocadiia</taxon>
        <taxon>Candidatus Brocadiales</taxon>
        <taxon>Candidatus Scalinduaceae</taxon>
        <taxon>Candidatus Scalindua</taxon>
    </lineage>
</organism>
<dbReference type="EMBL" id="BAOS01000002">
    <property type="protein sequence ID" value="GAX59332.1"/>
    <property type="molecule type" value="Genomic_DNA"/>
</dbReference>
<dbReference type="Proteomes" id="UP000218542">
    <property type="component" value="Unassembled WGS sequence"/>
</dbReference>